<keyword evidence="10" id="KW-1185">Reference proteome</keyword>
<dbReference type="OrthoDB" id="1844152at2759"/>
<evidence type="ECO:0000313" key="10">
    <source>
        <dbReference type="Proteomes" id="UP001049176"/>
    </source>
</evidence>
<dbReference type="Gene3D" id="1.10.630.10">
    <property type="entry name" value="Cytochrome P450"/>
    <property type="match status" value="1"/>
</dbReference>
<comment type="caution">
    <text evidence="9">The sequence shown here is derived from an EMBL/GenBank/DDBJ whole genome shotgun (WGS) entry which is preliminary data.</text>
</comment>
<dbReference type="EMBL" id="CM032184">
    <property type="protein sequence ID" value="KAG7093930.1"/>
    <property type="molecule type" value="Genomic_DNA"/>
</dbReference>
<evidence type="ECO:0000256" key="8">
    <source>
        <dbReference type="SAM" id="SignalP"/>
    </source>
</evidence>
<keyword evidence="3 7" id="KW-0479">Metal-binding</keyword>
<feature type="chain" id="PRO_5040439379" description="Cytochrome P450" evidence="8">
    <location>
        <begin position="23"/>
        <end position="493"/>
    </location>
</feature>
<feature type="signal peptide" evidence="8">
    <location>
        <begin position="1"/>
        <end position="22"/>
    </location>
</feature>
<dbReference type="PRINTS" id="PR00465">
    <property type="entry name" value="EP450IV"/>
</dbReference>
<dbReference type="SUPFAM" id="SSF48264">
    <property type="entry name" value="Cytochrome P450"/>
    <property type="match status" value="1"/>
</dbReference>
<dbReference type="GO" id="GO:0004497">
    <property type="term" value="F:monooxygenase activity"/>
    <property type="evidence" value="ECO:0007669"/>
    <property type="project" value="UniProtKB-KW"/>
</dbReference>
<protein>
    <recommendedName>
        <fullName evidence="11">Cytochrome P450</fullName>
    </recommendedName>
</protein>
<dbReference type="GO" id="GO:0020037">
    <property type="term" value="F:heme binding"/>
    <property type="evidence" value="ECO:0007669"/>
    <property type="project" value="InterPro"/>
</dbReference>
<feature type="binding site" description="axial binding residue" evidence="7">
    <location>
        <position position="435"/>
    </location>
    <ligand>
        <name>heme</name>
        <dbReference type="ChEBI" id="CHEBI:30413"/>
    </ligand>
    <ligandPart>
        <name>Fe</name>
        <dbReference type="ChEBI" id="CHEBI:18248"/>
    </ligandPart>
</feature>
<dbReference type="PANTHER" id="PTHR46206">
    <property type="entry name" value="CYTOCHROME P450"/>
    <property type="match status" value="1"/>
</dbReference>
<proteinExistence type="inferred from homology"/>
<evidence type="ECO:0000256" key="3">
    <source>
        <dbReference type="ARBA" id="ARBA00022723"/>
    </source>
</evidence>
<gene>
    <name evidence="9" type="ORF">E1B28_007565</name>
</gene>
<evidence type="ECO:0000256" key="5">
    <source>
        <dbReference type="ARBA" id="ARBA00023004"/>
    </source>
</evidence>
<dbReference type="Pfam" id="PF00067">
    <property type="entry name" value="p450"/>
    <property type="match status" value="1"/>
</dbReference>
<dbReference type="RefSeq" id="XP_043010400.1">
    <property type="nucleotide sequence ID" value="XM_043152314.1"/>
</dbReference>
<evidence type="ECO:0000256" key="7">
    <source>
        <dbReference type="PIRSR" id="PIRSR602403-1"/>
    </source>
</evidence>
<evidence type="ECO:0000256" key="6">
    <source>
        <dbReference type="ARBA" id="ARBA00023033"/>
    </source>
</evidence>
<organism evidence="9 10">
    <name type="scientific">Marasmius oreades</name>
    <name type="common">fairy-ring Marasmius</name>
    <dbReference type="NCBI Taxonomy" id="181124"/>
    <lineage>
        <taxon>Eukaryota</taxon>
        <taxon>Fungi</taxon>
        <taxon>Dikarya</taxon>
        <taxon>Basidiomycota</taxon>
        <taxon>Agaricomycotina</taxon>
        <taxon>Agaricomycetes</taxon>
        <taxon>Agaricomycetidae</taxon>
        <taxon>Agaricales</taxon>
        <taxon>Marasmiineae</taxon>
        <taxon>Marasmiaceae</taxon>
        <taxon>Marasmius</taxon>
    </lineage>
</organism>
<dbReference type="GO" id="GO:0016705">
    <property type="term" value="F:oxidoreductase activity, acting on paired donors, with incorporation or reduction of molecular oxygen"/>
    <property type="evidence" value="ECO:0007669"/>
    <property type="project" value="InterPro"/>
</dbReference>
<keyword evidence="8" id="KW-0732">Signal</keyword>
<evidence type="ECO:0000256" key="4">
    <source>
        <dbReference type="ARBA" id="ARBA00023002"/>
    </source>
</evidence>
<reference evidence="9" key="1">
    <citation type="journal article" date="2021" name="Genome Biol. Evol.">
        <title>The assembled and annotated genome of the fairy-ring fungus Marasmius oreades.</title>
        <authorList>
            <person name="Hiltunen M."/>
            <person name="Ament-Velasquez S.L."/>
            <person name="Johannesson H."/>
        </authorList>
    </citation>
    <scope>NUCLEOTIDE SEQUENCE</scope>
    <source>
        <strain evidence="9">03SP1</strain>
    </source>
</reference>
<keyword evidence="5 7" id="KW-0408">Iron</keyword>
<keyword evidence="6" id="KW-0503">Monooxygenase</keyword>
<dbReference type="InterPro" id="IPR001128">
    <property type="entry name" value="Cyt_P450"/>
</dbReference>
<evidence type="ECO:0008006" key="11">
    <source>
        <dbReference type="Google" id="ProtNLM"/>
    </source>
</evidence>
<dbReference type="Proteomes" id="UP001049176">
    <property type="component" value="Chromosome 4"/>
</dbReference>
<keyword evidence="7" id="KW-0349">Heme</keyword>
<evidence type="ECO:0000256" key="2">
    <source>
        <dbReference type="ARBA" id="ARBA00010617"/>
    </source>
</evidence>
<evidence type="ECO:0000256" key="1">
    <source>
        <dbReference type="ARBA" id="ARBA00001971"/>
    </source>
</evidence>
<dbReference type="CDD" id="cd11041">
    <property type="entry name" value="CYP503A1-like"/>
    <property type="match status" value="1"/>
</dbReference>
<comment type="similarity">
    <text evidence="2">Belongs to the cytochrome P450 family.</text>
</comment>
<dbReference type="AlphaFoldDB" id="A0A9P7S272"/>
<evidence type="ECO:0000313" key="9">
    <source>
        <dbReference type="EMBL" id="KAG7093930.1"/>
    </source>
</evidence>
<comment type="cofactor">
    <cofactor evidence="1 7">
        <name>heme</name>
        <dbReference type="ChEBI" id="CHEBI:30413"/>
    </cofactor>
</comment>
<sequence length="493" mass="55841">MIPLLIIATPLVALFVFCLSSGKKINSVTYASGSSANCGWRDGMLAYLMDAPRLLRVGYCTTKNKGGIFKIPILRNWMLIMTNSQRLEEALKSNDGTLSSRGAIEEMLQLSQFFSPTILTNPYHFSLITSHLTKRLPMVIPELVDEVANFFEELIGDKSFFVGRAPEIFTPMICRTINRAFVGKEKCRDKEYIKLSIGYSARVVSKGYMLSYVPLSLRAVVASLIAPFSQRRAMAKHLQPLISARRETIAEVGNVNADSDFLCGLIERAPPQEQDDYSLAMRILHLNFAALHSTYVVCTQMFYIICSKREWAEELRQETATVIKNYGWTQNGLDQMVKIESFVREVLRLRGQAGISLIRLAIKPFRFSDGVVIPPGTMLSADALGFQSDPEQWRDADHFDPFRFCEGDDRTSNEKGRIVNTSYNFLAFGHGRNSCPGRWFVAYELKTMLAYALYNYDISFESGVLEEPQDRWLGAACFPNETAELRFSRRNRD</sequence>
<dbReference type="GO" id="GO:0005506">
    <property type="term" value="F:iron ion binding"/>
    <property type="evidence" value="ECO:0007669"/>
    <property type="project" value="InterPro"/>
</dbReference>
<name>A0A9P7S272_9AGAR</name>
<dbReference type="InterPro" id="IPR002403">
    <property type="entry name" value="Cyt_P450_E_grp-IV"/>
</dbReference>
<accession>A0A9P7S272</accession>
<dbReference type="GeneID" id="66076641"/>
<dbReference type="KEGG" id="more:E1B28_007565"/>
<dbReference type="InterPro" id="IPR036396">
    <property type="entry name" value="Cyt_P450_sf"/>
</dbReference>
<dbReference type="PANTHER" id="PTHR46206:SF1">
    <property type="entry name" value="P450, PUTATIVE (EUROFUNG)-RELATED"/>
    <property type="match status" value="1"/>
</dbReference>
<keyword evidence="4" id="KW-0560">Oxidoreductase</keyword>